<organism evidence="1 2">
    <name type="scientific">Rhizophagus clarus</name>
    <dbReference type="NCBI Taxonomy" id="94130"/>
    <lineage>
        <taxon>Eukaryota</taxon>
        <taxon>Fungi</taxon>
        <taxon>Fungi incertae sedis</taxon>
        <taxon>Mucoromycota</taxon>
        <taxon>Glomeromycotina</taxon>
        <taxon>Glomeromycetes</taxon>
        <taxon>Glomerales</taxon>
        <taxon>Glomeraceae</taxon>
        <taxon>Rhizophagus</taxon>
    </lineage>
</organism>
<evidence type="ECO:0000313" key="1">
    <source>
        <dbReference type="EMBL" id="GBC08656.1"/>
    </source>
</evidence>
<proteinExistence type="predicted"/>
<keyword evidence="2" id="KW-1185">Reference proteome</keyword>
<name>A0A2Z6S0G3_9GLOM</name>
<comment type="caution">
    <text evidence="1">The sequence shown here is derived from an EMBL/GenBank/DDBJ whole genome shotgun (WGS) entry which is preliminary data.</text>
</comment>
<dbReference type="Gene3D" id="3.80.10.10">
    <property type="entry name" value="Ribonuclease Inhibitor"/>
    <property type="match status" value="1"/>
</dbReference>
<dbReference type="SUPFAM" id="SSF52047">
    <property type="entry name" value="RNI-like"/>
    <property type="match status" value="1"/>
</dbReference>
<dbReference type="EMBL" id="BEXD01004237">
    <property type="protein sequence ID" value="GBC08656.1"/>
    <property type="molecule type" value="Genomic_DNA"/>
</dbReference>
<dbReference type="AlphaFoldDB" id="A0A2Z6S0G3"/>
<dbReference type="InterPro" id="IPR032675">
    <property type="entry name" value="LRR_dom_sf"/>
</dbReference>
<evidence type="ECO:0008006" key="3">
    <source>
        <dbReference type="Google" id="ProtNLM"/>
    </source>
</evidence>
<gene>
    <name evidence="1" type="ORF">RclHR1_00830007</name>
</gene>
<accession>A0A2Z6S0G3</accession>
<reference evidence="1 2" key="1">
    <citation type="submission" date="2017-11" db="EMBL/GenBank/DDBJ databases">
        <title>The genome of Rhizophagus clarus HR1 reveals common genetic basis of auxotrophy among arbuscular mycorrhizal fungi.</title>
        <authorList>
            <person name="Kobayashi Y."/>
        </authorList>
    </citation>
    <scope>NUCLEOTIDE SEQUENCE [LARGE SCALE GENOMIC DNA]</scope>
    <source>
        <strain evidence="1 2">HR1</strain>
    </source>
</reference>
<evidence type="ECO:0000313" key="2">
    <source>
        <dbReference type="Proteomes" id="UP000247702"/>
    </source>
</evidence>
<dbReference type="Proteomes" id="UP000247702">
    <property type="component" value="Unassembled WGS sequence"/>
</dbReference>
<protein>
    <recommendedName>
        <fullName evidence="3">F-box domain-containing protein</fullName>
    </recommendedName>
</protein>
<sequence>MVNVNENVIFLILKELENDNQTLFSCLLVNKIWCGTTVPILWKNPLKKSYLTKVTSDILLNVILSHSSEESRNNLKNQGIDLFIIKKYKLPLFNYISFWKHLNDHFLDFLLRINIEKSKITIVRNEILNLINANTEIISISFQLFTNCSIVSNILERLTIKNTLIKKLRFVINENVPGITRLIEVQKNLKEVNFFCGYISDNATYRKTLEESLTQCADTLQYLRIEWKPITNHLSNLVNLVSLKIKDSYKMNSTNWSYLRNLSLPHLKFLNACDIPVYIITSLIKNANGNLSEINILNENGYVDEKLIRAIYQNCPNLSYLRLQLICHNDILEFENILINCRFLTGLEIIGTSDRFNWDEFFIVLERSSPINLFKFGFYYNNVTSIHQPIISFISKWMNRQPMILQTVSIRYKPQLQEILETQIQSHKEGAIKKYSHYCGAMYLLWSWSLFLDTN</sequence>